<reference evidence="2 3" key="1">
    <citation type="submission" date="2018-03" db="EMBL/GenBank/DDBJ databases">
        <title>Genomic Encyclopedia of Archaeal and Bacterial Type Strains, Phase II (KMG-II): from individual species to whole genera.</title>
        <authorList>
            <person name="Goeker M."/>
        </authorList>
    </citation>
    <scope>NUCLEOTIDE SEQUENCE [LARGE SCALE GENOMIC DNA]</scope>
    <source>
        <strain evidence="2 3">DSM 27929</strain>
    </source>
</reference>
<name>A0A2T0WW74_9BACT</name>
<feature type="region of interest" description="Disordered" evidence="1">
    <location>
        <begin position="384"/>
        <end position="439"/>
    </location>
</feature>
<comment type="caution">
    <text evidence="2">The sequence shown here is derived from an EMBL/GenBank/DDBJ whole genome shotgun (WGS) entry which is preliminary data.</text>
</comment>
<dbReference type="EMBL" id="PVTR01000001">
    <property type="protein sequence ID" value="PRY90941.1"/>
    <property type="molecule type" value="Genomic_DNA"/>
</dbReference>
<gene>
    <name evidence="2" type="ORF">CLW00_101617</name>
</gene>
<protein>
    <submittedName>
        <fullName evidence="2">Uncharacterized protein</fullName>
    </submittedName>
</protein>
<evidence type="ECO:0000256" key="1">
    <source>
        <dbReference type="SAM" id="MobiDB-lite"/>
    </source>
</evidence>
<organism evidence="2 3">
    <name type="scientific">Mongoliibacter ruber</name>
    <dbReference type="NCBI Taxonomy" id="1750599"/>
    <lineage>
        <taxon>Bacteria</taxon>
        <taxon>Pseudomonadati</taxon>
        <taxon>Bacteroidota</taxon>
        <taxon>Cytophagia</taxon>
        <taxon>Cytophagales</taxon>
        <taxon>Cyclobacteriaceae</taxon>
        <taxon>Mongoliibacter</taxon>
    </lineage>
</organism>
<proteinExistence type="predicted"/>
<feature type="compositionally biased region" description="Basic and acidic residues" evidence="1">
    <location>
        <begin position="394"/>
        <end position="411"/>
    </location>
</feature>
<dbReference type="RefSeq" id="WP_106132139.1">
    <property type="nucleotide sequence ID" value="NZ_PVTR01000001.1"/>
</dbReference>
<evidence type="ECO:0000313" key="3">
    <source>
        <dbReference type="Proteomes" id="UP000238157"/>
    </source>
</evidence>
<dbReference type="Proteomes" id="UP000238157">
    <property type="component" value="Unassembled WGS sequence"/>
</dbReference>
<sequence>MNAKKHILSNQVDLGFHDIKASLAKRSDAFPVMLLPIRLETRFVKDTKSTAVRVDQNHELLLDYFHQIRQIIHWVELYKVNHASSTQAQLQNQINTISRSLERLPTMISEMKSLEKADKLMLTKATKELTKAFSDAKFPSTSKNQLDSLFKKLDEALSKIAAKKTTAKHASDLYNKVHKLAELMQAIYVDQSITSLELDKVLEEIDHILVAIPTMINKGEIETNPDKVKKIASEISHIKRMHKHSPITLQSYRTGYPGRQNLATKEDELRKSISTLKSKIDKEYAPYMNLLISLRTQRAMEVIYQMEVGYFNLKTDNSSKYADIKAWNKTQTTVNKHVKSILDDLNHPLEGTEQEIKRLKVVYQRFSNEIISFNKTGEQLLKEANKPAPAPPQEKPKEREKPVITIPERRPPTIRTPTIPVPQPRPLPTGPLPRPLGTVPTTRASVLSATQPAVRLAATTKVTPAIKTETVARAVPNPVVINERIRIPEVMVLREKVSLGTNNQFINEFLALKSQLDILSSLGISSKSIRDGAKNAYTNEQEIRQLTSSLNTRINQKSEVVDWMLGKVQNLEKSIRVRAGNTGILPQKTLDAIRGSFQTLVSRYKQGVANLSENKENVAVEETLTLLQSIDLSIQNQYTDQKNNRTTFSKDYINQIRYLVESEVTYELWIRFFPDDIAVDDHDERLTEDEIEQGKNYFRNAYLDTDDTDKSRLAAWRALAASVGVRRAAYIIQAIQPSNLTVSDSIINPLAKLIEIFQKEFAPFASHYKFFFSVPLSTISELSNWVKRTSSSLNSLTPCLETKPSLLACIDILQRLEKNLLETRPEWRSMKPEVLSIIRVLIGSVQKSLSVFLQYKTANASKLERPFSREFNFKNVEKKSQSWDRAGICTTMPDRMIVGLKNGDVYEYIKVGNKIPESIQLSLDPSDESDENFSHDSHGNLRVPKKLAWMFDFEEAIKIGMGMKISISEEFYDTGFDRVIATGVRDESPSEGQKRINELFESHHFTDGGLELLEVDTPTNNAEDEKSPYSELDDDVDYAFDALVKEKNSSEIEKSYTSNNELEIADGQYFKDALGLHKEFAVHIPRAMKRDISEGKAMNRALYNATIKYFMKTMASSWFNHNDEIRTLEFLQNHLSAVGAIPSFRIGPQPYGVLPITVYDNFITGEKASSKSSFESYLRSLSKLANVIRGDFEKVLFQPEEKKELKVRDINDRKYDDDPQKYFLEILGLEPNTKDYIYRHGTNLMGRIKEPPIKDGNEDSVITVNWDRINGKYSPNSLNNLINDFLDKVGHTSVHAQLASIRGSRVYKARYNFANHVLGPKVQDPELGQDHLATIVGAQEGYNYISWLKDNRNNITHINVGDLPKVAIGSEEKAQTTLLLAMIRGGLVYDKSPGVVKALNILETLPINKLERLLADHLDLCSHRIDAWLEGLSAWRLRQMRATQKTGTYVGAYGILENLRPQKETHKSENVPDGLRPKEGYPVYKIEDNQGFIHAPSLQHATTAAVLRAGFNAMQEREGSDKNILSINLSSSRVRKALFLLQGVSQGQSAGALLGYQFERALHEKYEFHDGNETPADSTEEEKPRDHLEMDRYIYRLRRKFPTYGDRPVGSEISTETNESIRANNVVDGEALLKYFEDHVKVDPDKTFTEVMASGDWKTLKIEHIPSGLKDSLPDINVDDSEQALRNKQKMLAIIKEIDEMADTFDALGDLITSESVYQLVRGNHQRAAGVMNSFAEGQIPRDPEIIKSLRNGNLVINRGLFLIPEQGNAALWGLPASPKSAAEPRLNSYFANQIGAPNKIQFAVIHQGTTHYLDILNIGLQPIDLVFLLGRDADSKWEEMEFRVIKSLENAGFSIEGDFHFMLTEHLEEDAHDVFAMIPFFEALFDLFNSCRAADARDLRRAEHPDNFDVEGAGLDIMQFTNRIDEIIIAFKTLRDELDAFDLQKTEYSASEVDTGYELFKKLASFGFANYFPNPLQTKAVFLSEQLGKLLEAKSRIEIKAIEINKLNGEIGRETEQAKILNLANEIVSAVFGNGMKILPKVFIPDQAFWQSSMQADPDENLLEYAGLEGLEKWQHDSGLVRKNIAKLENLRMLQEVLSKPETSILPAQVPLSGQETPSPHWMGTEYPEAYKPEGDYLCFMLYGGENLIGKSSLTGLVVDEWAELIPEKIQTTGVAVHYNQPDARAPQSILMAVPPELKGSLDIEQILLTVEEALNLAKLRTFEPDDLDHSSFSQVLPASSALAYGHAEFLRATEDDQIPEQQSLGWYIDYSITNNQ</sequence>
<keyword evidence="3" id="KW-1185">Reference proteome</keyword>
<evidence type="ECO:0000313" key="2">
    <source>
        <dbReference type="EMBL" id="PRY90941.1"/>
    </source>
</evidence>
<dbReference type="OrthoDB" id="9757728at2"/>
<feature type="compositionally biased region" description="Pro residues" evidence="1">
    <location>
        <begin position="419"/>
        <end position="434"/>
    </location>
</feature>
<accession>A0A2T0WW74</accession>